<comment type="cofactor">
    <cofactor evidence="1">
        <name>[4Fe-4S] cluster</name>
        <dbReference type="ChEBI" id="CHEBI:49883"/>
    </cofactor>
</comment>
<dbReference type="AlphaFoldDB" id="A0A4U1BPX2"/>
<dbReference type="OrthoDB" id="9177882at2"/>
<evidence type="ECO:0000256" key="1">
    <source>
        <dbReference type="ARBA" id="ARBA00001966"/>
    </source>
</evidence>
<dbReference type="CDD" id="cd24036">
    <property type="entry name" value="ASKHA_NBD_BcrAD_BadFG_HgdC_HadI"/>
    <property type="match status" value="1"/>
</dbReference>
<accession>A0A4U1BPX2</accession>
<evidence type="ECO:0000259" key="5">
    <source>
        <dbReference type="Pfam" id="PF01869"/>
    </source>
</evidence>
<comment type="caution">
    <text evidence="6">The sequence shown here is derived from an EMBL/GenBank/DDBJ whole genome shotgun (WGS) entry which is preliminary data.</text>
</comment>
<reference evidence="6 7" key="1">
    <citation type="submission" date="2019-04" db="EMBL/GenBank/DDBJ databases">
        <authorList>
            <person name="Hwang J.C."/>
        </authorList>
    </citation>
    <scope>NUCLEOTIDE SEQUENCE [LARGE SCALE GENOMIC DNA]</scope>
    <source>
        <strain evidence="6 7">IMCC35002</strain>
    </source>
</reference>
<keyword evidence="4" id="KW-0411">Iron-sulfur</keyword>
<evidence type="ECO:0000256" key="3">
    <source>
        <dbReference type="ARBA" id="ARBA00023004"/>
    </source>
</evidence>
<dbReference type="InterPro" id="IPR043129">
    <property type="entry name" value="ATPase_NBD"/>
</dbReference>
<protein>
    <submittedName>
        <fullName evidence="6">2-hydroxyglutaryl-CoA dehydratase</fullName>
    </submittedName>
</protein>
<evidence type="ECO:0000313" key="6">
    <source>
        <dbReference type="EMBL" id="TKB54702.1"/>
    </source>
</evidence>
<keyword evidence="7" id="KW-1185">Reference proteome</keyword>
<dbReference type="InterPro" id="IPR051805">
    <property type="entry name" value="Dehydratase_Activator_Redct"/>
</dbReference>
<dbReference type="Gene3D" id="3.30.420.40">
    <property type="match status" value="2"/>
</dbReference>
<dbReference type="GO" id="GO:0051536">
    <property type="term" value="F:iron-sulfur cluster binding"/>
    <property type="evidence" value="ECO:0007669"/>
    <property type="project" value="UniProtKB-KW"/>
</dbReference>
<dbReference type="EMBL" id="SWCJ01000007">
    <property type="protein sequence ID" value="TKB54702.1"/>
    <property type="molecule type" value="Genomic_DNA"/>
</dbReference>
<organism evidence="6 7">
    <name type="scientific">Ferrimonas aestuarii</name>
    <dbReference type="NCBI Taxonomy" id="2569539"/>
    <lineage>
        <taxon>Bacteria</taxon>
        <taxon>Pseudomonadati</taxon>
        <taxon>Pseudomonadota</taxon>
        <taxon>Gammaproteobacteria</taxon>
        <taxon>Alteromonadales</taxon>
        <taxon>Ferrimonadaceae</taxon>
        <taxon>Ferrimonas</taxon>
    </lineage>
</organism>
<dbReference type="SUPFAM" id="SSF53067">
    <property type="entry name" value="Actin-like ATPase domain"/>
    <property type="match status" value="1"/>
</dbReference>
<evidence type="ECO:0000256" key="2">
    <source>
        <dbReference type="ARBA" id="ARBA00022723"/>
    </source>
</evidence>
<dbReference type="InterPro" id="IPR002731">
    <property type="entry name" value="ATPase_BadF"/>
</dbReference>
<keyword evidence="3" id="KW-0408">Iron</keyword>
<feature type="domain" description="ATPase BadF/BadG/BcrA/BcrD type" evidence="5">
    <location>
        <begin position="5"/>
        <end position="253"/>
    </location>
</feature>
<dbReference type="PANTHER" id="PTHR32329">
    <property type="entry name" value="BIFUNCTIONAL PROTEIN [INCLUDES 2-HYDROXYACYL-COA DEHYDRATASE (N-TER) AND ITS ACTIVATOR DOMAIN (C_TERM)-RELATED"/>
    <property type="match status" value="1"/>
</dbReference>
<dbReference type="GO" id="GO:0046872">
    <property type="term" value="F:metal ion binding"/>
    <property type="evidence" value="ECO:0007669"/>
    <property type="project" value="UniProtKB-KW"/>
</dbReference>
<keyword evidence="2" id="KW-0479">Metal-binding</keyword>
<dbReference type="RefSeq" id="WP_136863502.1">
    <property type="nucleotide sequence ID" value="NZ_SWCJ01000007.1"/>
</dbReference>
<proteinExistence type="predicted"/>
<gene>
    <name evidence="6" type="ORF">FCL42_11150</name>
</gene>
<dbReference type="PANTHER" id="PTHR32329:SF2">
    <property type="entry name" value="BIFUNCTIONAL PROTEIN [INCLUDES 2-HYDROXYACYL-COA DEHYDRATASE (N-TER) AND ITS ACTIVATOR DOMAIN (C_TERM)"/>
    <property type="match status" value="1"/>
</dbReference>
<dbReference type="InterPro" id="IPR008275">
    <property type="entry name" value="CoA_E_activase_dom"/>
</dbReference>
<dbReference type="Pfam" id="PF01869">
    <property type="entry name" value="BcrAD_BadFG"/>
    <property type="match status" value="1"/>
</dbReference>
<sequence>MLTCGIDIGSRTIKGVLVKDGQLLDWATGLSGATPQANAQQLFHTLLETNGLKSSALDRTLATGYGRNYFDDADKVSSEIICHSAGLTFLQPQVRTIIDIGGQDSKVIKVAPSGKVLDFVMNDRCAAGTGKFLEMVAHTLNLAVEDIGRMAASSEQSCEISSMCAVFAESEIISLIHQGVPTEVILKGVCDAVAKRIVSLGRKIGFDGPIGFSGGVAQNLGVAEAIEARLNTQVLIRPERPQITGALGAALIAQKGL</sequence>
<dbReference type="NCBIfam" id="TIGR00241">
    <property type="entry name" value="CoA_E_activ"/>
    <property type="match status" value="1"/>
</dbReference>
<name>A0A4U1BPX2_9GAMM</name>
<dbReference type="Proteomes" id="UP000305675">
    <property type="component" value="Unassembled WGS sequence"/>
</dbReference>
<evidence type="ECO:0000256" key="4">
    <source>
        <dbReference type="ARBA" id="ARBA00023014"/>
    </source>
</evidence>
<evidence type="ECO:0000313" key="7">
    <source>
        <dbReference type="Proteomes" id="UP000305675"/>
    </source>
</evidence>